<feature type="transmembrane region" description="Helical" evidence="5">
    <location>
        <begin position="123"/>
        <end position="149"/>
    </location>
</feature>
<dbReference type="EMBL" id="JABAHT010000139">
    <property type="protein sequence ID" value="KAF4663554.1"/>
    <property type="molecule type" value="Genomic_DNA"/>
</dbReference>
<evidence type="ECO:0000313" key="6">
    <source>
        <dbReference type="EMBL" id="KAF4663554.1"/>
    </source>
</evidence>
<dbReference type="GO" id="GO:0022857">
    <property type="term" value="F:transmembrane transporter activity"/>
    <property type="evidence" value="ECO:0007669"/>
    <property type="project" value="InterPro"/>
</dbReference>
<dbReference type="AlphaFoldDB" id="A0A7J6MNG2"/>
<protein>
    <submittedName>
        <fullName evidence="7">DUF895 domain membrane protein</fullName>
    </submittedName>
</protein>
<proteinExistence type="predicted"/>
<evidence type="ECO:0000256" key="3">
    <source>
        <dbReference type="ARBA" id="ARBA00022989"/>
    </source>
</evidence>
<feature type="transmembrane region" description="Helical" evidence="5">
    <location>
        <begin position="161"/>
        <end position="180"/>
    </location>
</feature>
<dbReference type="Gene3D" id="1.20.1250.20">
    <property type="entry name" value="MFS general substrate transporter like domains"/>
    <property type="match status" value="1"/>
</dbReference>
<feature type="transmembrane region" description="Helical" evidence="5">
    <location>
        <begin position="286"/>
        <end position="303"/>
    </location>
</feature>
<dbReference type="Pfam" id="PF07690">
    <property type="entry name" value="MFS_1"/>
    <property type="match status" value="1"/>
</dbReference>
<feature type="transmembrane region" description="Helical" evidence="5">
    <location>
        <begin position="378"/>
        <end position="397"/>
    </location>
</feature>
<evidence type="ECO:0000256" key="2">
    <source>
        <dbReference type="ARBA" id="ARBA00022692"/>
    </source>
</evidence>
<feature type="transmembrane region" description="Helical" evidence="5">
    <location>
        <begin position="34"/>
        <end position="56"/>
    </location>
</feature>
<dbReference type="Proteomes" id="UP000570595">
    <property type="component" value="Unassembled WGS sequence"/>
</dbReference>
<feature type="transmembrane region" description="Helical" evidence="5">
    <location>
        <begin position="315"/>
        <end position="334"/>
    </location>
</feature>
<feature type="transmembrane region" description="Helical" evidence="5">
    <location>
        <begin position="354"/>
        <end position="371"/>
    </location>
</feature>
<organism evidence="7 9">
    <name type="scientific">Perkinsus olseni</name>
    <name type="common">Perkinsus atlanticus</name>
    <dbReference type="NCBI Taxonomy" id="32597"/>
    <lineage>
        <taxon>Eukaryota</taxon>
        <taxon>Sar</taxon>
        <taxon>Alveolata</taxon>
        <taxon>Perkinsozoa</taxon>
        <taxon>Perkinsea</taxon>
        <taxon>Perkinsida</taxon>
        <taxon>Perkinsidae</taxon>
        <taxon>Perkinsus</taxon>
    </lineage>
</organism>
<evidence type="ECO:0000313" key="9">
    <source>
        <dbReference type="Proteomes" id="UP000572268"/>
    </source>
</evidence>
<keyword evidence="3 5" id="KW-1133">Transmembrane helix</keyword>
<evidence type="ECO:0000256" key="4">
    <source>
        <dbReference type="ARBA" id="ARBA00023136"/>
    </source>
</evidence>
<feature type="transmembrane region" description="Helical" evidence="5">
    <location>
        <begin position="427"/>
        <end position="446"/>
    </location>
</feature>
<accession>A0A7J6MNG2</accession>
<evidence type="ECO:0000313" key="8">
    <source>
        <dbReference type="Proteomes" id="UP000570595"/>
    </source>
</evidence>
<feature type="transmembrane region" description="Helical" evidence="5">
    <location>
        <begin position="93"/>
        <end position="111"/>
    </location>
</feature>
<dbReference type="OrthoDB" id="440934at2759"/>
<feature type="transmembrane region" description="Helical" evidence="5">
    <location>
        <begin position="192"/>
        <end position="212"/>
    </location>
</feature>
<dbReference type="EMBL" id="JABANN010000058">
    <property type="protein sequence ID" value="KAF4673113.1"/>
    <property type="molecule type" value="Genomic_DNA"/>
</dbReference>
<keyword evidence="4 5" id="KW-0472">Membrane</keyword>
<comment type="caution">
    <text evidence="7">The sequence shown here is derived from an EMBL/GenBank/DDBJ whole genome shotgun (WGS) entry which is preliminary data.</text>
</comment>
<sequence length="461" mass="49384">MPGGTVAAASSIDAPRRSGQAAERWVNARQQCRVISVICFACPGFFNALQGLGGAGMRSTVAADTANVALYLSFAVAGFFGGSLFNQLGVRKLIVSGSATYCLYAAAAYFAKDSDTIQGYPVFVLAGALLGVGAALLWTAQGAVMMAYAAPEERGRYIGEFWLIFNMGGFLGGLLQFIINYNGSETSGSNDWTYLVFVCVMISGTAIGWLMIAPPDRVIRSDGVPVIVPPAKPVGKEIVDTMAVVKEKAVVLLAPLFLGTNFYYTYVFNCVNASTFSARSRGLNSALYWVSQMAGAIAIGRMLDQAKLGVRTKALRALWWLIIGGTCVYIYGAFMEESLLTVVRQGTPLDSVSNAAGSWSIILLLVAYGFLESVLQAYCYWLLGILALGDTSVSAKYTGFYKSAQSLGAALGWALDTPAVGVSCRSQFWLCWLLFVMGVVPVYFVIRNALRTAGERSFADR</sequence>
<evidence type="ECO:0000256" key="5">
    <source>
        <dbReference type="SAM" id="Phobius"/>
    </source>
</evidence>
<name>A0A7J6MNG2_PEROL</name>
<gene>
    <name evidence="7" type="primary">MFSD11_3</name>
    <name evidence="6" type="synonym">MFSD11_1</name>
    <name evidence="7" type="ORF">FOL46_007821</name>
    <name evidence="6" type="ORF">FOZ61_001546</name>
</gene>
<evidence type="ECO:0000313" key="7">
    <source>
        <dbReference type="EMBL" id="KAF4673113.1"/>
    </source>
</evidence>
<comment type="subcellular location">
    <subcellularLocation>
        <location evidence="1">Membrane</location>
        <topology evidence="1">Multi-pass membrane protein</topology>
    </subcellularLocation>
</comment>
<dbReference type="SUPFAM" id="SSF103473">
    <property type="entry name" value="MFS general substrate transporter"/>
    <property type="match status" value="1"/>
</dbReference>
<feature type="transmembrane region" description="Helical" evidence="5">
    <location>
        <begin position="68"/>
        <end position="86"/>
    </location>
</feature>
<dbReference type="InterPro" id="IPR036259">
    <property type="entry name" value="MFS_trans_sf"/>
</dbReference>
<feature type="transmembrane region" description="Helical" evidence="5">
    <location>
        <begin position="249"/>
        <end position="266"/>
    </location>
</feature>
<dbReference type="PANTHER" id="PTHR23294">
    <property type="entry name" value="ET TRANSLATION PRODUCT-RELATED"/>
    <property type="match status" value="1"/>
</dbReference>
<dbReference type="PANTHER" id="PTHR23294:SF59">
    <property type="entry name" value="UNC93-LIKE PROTEIN C922.05C"/>
    <property type="match status" value="1"/>
</dbReference>
<dbReference type="InterPro" id="IPR011701">
    <property type="entry name" value="MFS"/>
</dbReference>
<dbReference type="InterPro" id="IPR051617">
    <property type="entry name" value="UNC-93-like_regulator"/>
</dbReference>
<reference evidence="8 9" key="1">
    <citation type="submission" date="2020-04" db="EMBL/GenBank/DDBJ databases">
        <title>Perkinsus olseni comparative genomics.</title>
        <authorList>
            <person name="Bogema D.R."/>
        </authorList>
    </citation>
    <scope>NUCLEOTIDE SEQUENCE [LARGE SCALE GENOMIC DNA]</scope>
    <source>
        <strain evidence="6">ATCC PRA-179</strain>
        <strain evidence="7">ATCC PRA-31</strain>
    </source>
</reference>
<dbReference type="GO" id="GO:0016020">
    <property type="term" value="C:membrane"/>
    <property type="evidence" value="ECO:0007669"/>
    <property type="project" value="UniProtKB-SubCell"/>
</dbReference>
<dbReference type="Proteomes" id="UP000572268">
    <property type="component" value="Unassembled WGS sequence"/>
</dbReference>
<evidence type="ECO:0000256" key="1">
    <source>
        <dbReference type="ARBA" id="ARBA00004141"/>
    </source>
</evidence>
<keyword evidence="2 5" id="KW-0812">Transmembrane</keyword>